<keyword evidence="3" id="KW-1185">Reference proteome</keyword>
<accession>A0AAW0KGV4</accession>
<dbReference type="AlphaFoldDB" id="A0AAW0KGV4"/>
<gene>
    <name evidence="2" type="ORF">CFP56_020803</name>
</gene>
<feature type="chain" id="PRO_5043396138" evidence="1">
    <location>
        <begin position="20"/>
        <end position="94"/>
    </location>
</feature>
<protein>
    <submittedName>
        <fullName evidence="2">Uncharacterized protein</fullName>
    </submittedName>
</protein>
<evidence type="ECO:0000313" key="2">
    <source>
        <dbReference type="EMBL" id="KAK7837746.1"/>
    </source>
</evidence>
<organism evidence="2 3">
    <name type="scientific">Quercus suber</name>
    <name type="common">Cork oak</name>
    <dbReference type="NCBI Taxonomy" id="58331"/>
    <lineage>
        <taxon>Eukaryota</taxon>
        <taxon>Viridiplantae</taxon>
        <taxon>Streptophyta</taxon>
        <taxon>Embryophyta</taxon>
        <taxon>Tracheophyta</taxon>
        <taxon>Spermatophyta</taxon>
        <taxon>Magnoliopsida</taxon>
        <taxon>eudicotyledons</taxon>
        <taxon>Gunneridae</taxon>
        <taxon>Pentapetalae</taxon>
        <taxon>rosids</taxon>
        <taxon>fabids</taxon>
        <taxon>Fagales</taxon>
        <taxon>Fagaceae</taxon>
        <taxon>Quercus</taxon>
    </lineage>
</organism>
<keyword evidence="1" id="KW-0732">Signal</keyword>
<dbReference type="Proteomes" id="UP000237347">
    <property type="component" value="Unassembled WGS sequence"/>
</dbReference>
<proteinExistence type="predicted"/>
<reference evidence="2 3" key="1">
    <citation type="journal article" date="2018" name="Sci. Data">
        <title>The draft genome sequence of cork oak.</title>
        <authorList>
            <person name="Ramos A.M."/>
            <person name="Usie A."/>
            <person name="Barbosa P."/>
            <person name="Barros P.M."/>
            <person name="Capote T."/>
            <person name="Chaves I."/>
            <person name="Simoes F."/>
            <person name="Abreu I."/>
            <person name="Carrasquinho I."/>
            <person name="Faro C."/>
            <person name="Guimaraes J.B."/>
            <person name="Mendonca D."/>
            <person name="Nobrega F."/>
            <person name="Rodrigues L."/>
            <person name="Saibo N.J.M."/>
            <person name="Varela M.C."/>
            <person name="Egas C."/>
            <person name="Matos J."/>
            <person name="Miguel C.M."/>
            <person name="Oliveira M.M."/>
            <person name="Ricardo C.P."/>
            <person name="Goncalves S."/>
        </authorList>
    </citation>
    <scope>NUCLEOTIDE SEQUENCE [LARGE SCALE GENOMIC DNA]</scope>
    <source>
        <strain evidence="3">cv. HL8</strain>
    </source>
</reference>
<comment type="caution">
    <text evidence="2">The sequence shown here is derived from an EMBL/GenBank/DDBJ whole genome shotgun (WGS) entry which is preliminary data.</text>
</comment>
<evidence type="ECO:0000256" key="1">
    <source>
        <dbReference type="SAM" id="SignalP"/>
    </source>
</evidence>
<feature type="signal peptide" evidence="1">
    <location>
        <begin position="1"/>
        <end position="19"/>
    </location>
</feature>
<name>A0AAW0KGV4_QUESU</name>
<sequence>MLVFLHWLQLQALAKQATSTSIIKFKATVNFNGEELLDAEPLISTRFVYQVETLLLDRGSIMHAGFITITEAISENWVNTSNKRICAIPALFTK</sequence>
<evidence type="ECO:0000313" key="3">
    <source>
        <dbReference type="Proteomes" id="UP000237347"/>
    </source>
</evidence>
<dbReference type="EMBL" id="PKMF04000322">
    <property type="protein sequence ID" value="KAK7837746.1"/>
    <property type="molecule type" value="Genomic_DNA"/>
</dbReference>